<feature type="signal peptide" evidence="1">
    <location>
        <begin position="1"/>
        <end position="27"/>
    </location>
</feature>
<dbReference type="NCBIfam" id="TIGR01414">
    <property type="entry name" value="autotrans_barl"/>
    <property type="match status" value="1"/>
</dbReference>
<dbReference type="InterPro" id="IPR043990">
    <property type="entry name" value="AC_1"/>
</dbReference>
<dbReference type="InterPro" id="IPR003992">
    <property type="entry name" value="Pertactin"/>
</dbReference>
<accession>A0ABX0Q375</accession>
<dbReference type="EMBL" id="JAAQQR010000003">
    <property type="protein sequence ID" value="NID04984.1"/>
    <property type="molecule type" value="Genomic_DNA"/>
</dbReference>
<sequence length="767" mass="80047">MASNVPARGAMAVAMATVLAAPAAVRAHPNRLVVASETAEALDPGEILRSAGPGSMAVHVESQATLDAEGAGFFNDGGGTRVERAFGAFVSDGGGLTLAGGHVRVSGPWGIGVQAQGKARVDLSGSLVEVPGDVGIGIVARRESEFAFDGLTLRADGRQGVALSVWGDSRVVATGSQVFANGSRGIALSIESGEAILRGSLLEGATGHAVRTPERGEGVAVVRMEHSRVRGRIESGAPGLAVHAVGGRIDGDIVRGGTGRLDVNLMEGAWHGRGSRLTTLSLARATWTLTDNSEVDSVRLERGGRIDIGGGHPAFRTLRVGAWHAEAGATGVVLGTRLDAGGTLRRQATGRLLVGGDAVGRTALHVAHVGGHGADTAGRDGANGPGDGISVVQVAGAASAESFRLAGDYVAVGPWQYRLRAFGPEASDPAQRLVAGKGGYWDYRLQSVRTGKNARASLVPQVPAYLVLGHALFGYGRTAIDALRPSDVSPSDAPALRVHTFGGNAMYRGAPHTADGIAYRRTDRGLQVTGDLLVHRIGDTMLRTGASLSAGTARATPRVLDSRSDLRVTARGIAWHAVLSGEGGWEIASYYAHTRYRIDVHTPSRGQVLPRMRATTDEAMVSSAFRWRPTERLLVEPGVSLLWQRLGAGRVDDRDGIDVSIGAPRRVTLRGGARASMSFRPEGRMLRTWSPYVDLRYSAARDAGAHVRAAGVPLPAARAGRRVDLAAGVSFELGERWIAYANATASVGHGRHAEAGRGVRLGAAWTF</sequence>
<dbReference type="Gene3D" id="2.160.20.20">
    <property type="match status" value="1"/>
</dbReference>
<dbReference type="Gene3D" id="2.40.128.130">
    <property type="entry name" value="Autotransporter beta-domain"/>
    <property type="match status" value="1"/>
</dbReference>
<dbReference type="SUPFAM" id="SSF51126">
    <property type="entry name" value="Pectin lyase-like"/>
    <property type="match status" value="1"/>
</dbReference>
<dbReference type="SUPFAM" id="SSF103515">
    <property type="entry name" value="Autotransporter"/>
    <property type="match status" value="1"/>
</dbReference>
<protein>
    <submittedName>
        <fullName evidence="3">Autotransporter outer membrane beta-barrel domain-containing protein</fullName>
    </submittedName>
</protein>
<dbReference type="InterPro" id="IPR012332">
    <property type="entry name" value="Autotransporter_pectin_lyase_C"/>
</dbReference>
<keyword evidence="4" id="KW-1185">Reference proteome</keyword>
<comment type="caution">
    <text evidence="3">The sequence shown here is derived from an EMBL/GenBank/DDBJ whole genome shotgun (WGS) entry which is preliminary data.</text>
</comment>
<keyword evidence="1" id="KW-0732">Signal</keyword>
<gene>
    <name evidence="3" type="ORF">HBF26_08810</name>
</gene>
<evidence type="ECO:0000313" key="3">
    <source>
        <dbReference type="EMBL" id="NID04984.1"/>
    </source>
</evidence>
<dbReference type="RefSeq" id="WP_167125101.1">
    <property type="nucleotide sequence ID" value="NZ_JAAQQR010000003.1"/>
</dbReference>
<dbReference type="Pfam" id="PF18883">
    <property type="entry name" value="AC_1"/>
    <property type="match status" value="1"/>
</dbReference>
<dbReference type="PRINTS" id="PR01482">
    <property type="entry name" value="PERTACTIN"/>
</dbReference>
<dbReference type="InterPro" id="IPR006315">
    <property type="entry name" value="OM_autotransptr_brl_dom"/>
</dbReference>
<name>A0ABX0Q375_9GAMM</name>
<organism evidence="3 4">
    <name type="scientific">Luteibacter jiangsuensis</name>
    <dbReference type="NCBI Taxonomy" id="637577"/>
    <lineage>
        <taxon>Bacteria</taxon>
        <taxon>Pseudomonadati</taxon>
        <taxon>Pseudomonadota</taxon>
        <taxon>Gammaproteobacteria</taxon>
        <taxon>Lysobacterales</taxon>
        <taxon>Rhodanobacteraceae</taxon>
        <taxon>Luteibacter</taxon>
    </lineage>
</organism>
<proteinExistence type="predicted"/>
<dbReference type="InterPro" id="IPR036709">
    <property type="entry name" value="Autotransporte_beta_dom_sf"/>
</dbReference>
<dbReference type="Proteomes" id="UP001429601">
    <property type="component" value="Unassembled WGS sequence"/>
</dbReference>
<dbReference type="SMART" id="SM00869">
    <property type="entry name" value="Autotransporter"/>
    <property type="match status" value="1"/>
</dbReference>
<dbReference type="InterPro" id="IPR011050">
    <property type="entry name" value="Pectin_lyase_fold/virulence"/>
</dbReference>
<evidence type="ECO:0000313" key="4">
    <source>
        <dbReference type="Proteomes" id="UP001429601"/>
    </source>
</evidence>
<dbReference type="InterPro" id="IPR010917">
    <property type="entry name" value="TonB_rcpt_CS"/>
</dbReference>
<evidence type="ECO:0000256" key="1">
    <source>
        <dbReference type="SAM" id="SignalP"/>
    </source>
</evidence>
<reference evidence="3 4" key="1">
    <citation type="journal article" date="2011" name="Curr. Microbiol.">
        <title>Luteibacter jiangsuensis sp. nov.: a methamidophos-degrading bacterium isolated from a methamidophos-manufacturing factory.</title>
        <authorList>
            <person name="Wang L."/>
            <person name="Wang G.L."/>
            <person name="Li S.P."/>
            <person name="Jiang J.D."/>
        </authorList>
    </citation>
    <scope>NUCLEOTIDE SEQUENCE [LARGE SCALE GENOMIC DNA]</scope>
    <source>
        <strain evidence="3 4">CGMCC 1.10133</strain>
    </source>
</reference>
<feature type="chain" id="PRO_5045617801" evidence="1">
    <location>
        <begin position="28"/>
        <end position="767"/>
    </location>
</feature>
<feature type="domain" description="Autotransporter" evidence="2">
    <location>
        <begin position="489"/>
        <end position="767"/>
    </location>
</feature>
<dbReference type="PROSITE" id="PS51208">
    <property type="entry name" value="AUTOTRANSPORTER"/>
    <property type="match status" value="1"/>
</dbReference>
<dbReference type="PROSITE" id="PS01156">
    <property type="entry name" value="TONB_DEPENDENT_REC_2"/>
    <property type="match status" value="1"/>
</dbReference>
<dbReference type="InterPro" id="IPR005546">
    <property type="entry name" value="Autotransporte_beta"/>
</dbReference>
<evidence type="ECO:0000259" key="2">
    <source>
        <dbReference type="PROSITE" id="PS51208"/>
    </source>
</evidence>